<evidence type="ECO:0000313" key="3">
    <source>
        <dbReference type="Proteomes" id="UP000037288"/>
    </source>
</evidence>
<gene>
    <name evidence="2" type="ORF">AC230_20650</name>
</gene>
<keyword evidence="1" id="KW-0732">Signal</keyword>
<dbReference type="OrthoDB" id="4208757at2"/>
<evidence type="ECO:0008006" key="4">
    <source>
        <dbReference type="Google" id="ProtNLM"/>
    </source>
</evidence>
<sequence length="188" mass="19447">MRIPWRLTSVVTAAALLGGLFLHNVSSARAAQIITCDHSWTMTFEPGLTITPQPKVSVRVGNPDGTLSRCTGDPAISAATFVTEGAGSNVTCAAGIYGNEAGSTDHVVWNATSGETAMDYSWTMRPVGDLLSVSTPLSGGITQGRYKGGTWTATIDPTRSTIGLTDCMAPGGLKSMKIAGTLIITTPG</sequence>
<feature type="chain" id="PRO_5005532463" description="Ig-like domain-containing protein" evidence="1">
    <location>
        <begin position="31"/>
        <end position="188"/>
    </location>
</feature>
<dbReference type="STRING" id="1678637.AC230_20650"/>
<evidence type="ECO:0000313" key="2">
    <source>
        <dbReference type="EMBL" id="KNB50839.1"/>
    </source>
</evidence>
<protein>
    <recommendedName>
        <fullName evidence="4">Ig-like domain-containing protein</fullName>
    </recommendedName>
</protein>
<name>A0A0K9XBQ9_9ACTN</name>
<comment type="caution">
    <text evidence="2">The sequence shown here is derived from an EMBL/GenBank/DDBJ whole genome shotgun (WGS) entry which is preliminary data.</text>
</comment>
<feature type="signal peptide" evidence="1">
    <location>
        <begin position="1"/>
        <end position="30"/>
    </location>
</feature>
<dbReference type="EMBL" id="LFXA01000013">
    <property type="protein sequence ID" value="KNB50839.1"/>
    <property type="molecule type" value="Genomic_DNA"/>
</dbReference>
<organism evidence="2 3">
    <name type="scientific">Streptomyces caatingaensis</name>
    <dbReference type="NCBI Taxonomy" id="1678637"/>
    <lineage>
        <taxon>Bacteria</taxon>
        <taxon>Bacillati</taxon>
        <taxon>Actinomycetota</taxon>
        <taxon>Actinomycetes</taxon>
        <taxon>Kitasatosporales</taxon>
        <taxon>Streptomycetaceae</taxon>
        <taxon>Streptomyces</taxon>
    </lineage>
</organism>
<dbReference type="AlphaFoldDB" id="A0A0K9XBQ9"/>
<dbReference type="Proteomes" id="UP000037288">
    <property type="component" value="Unassembled WGS sequence"/>
</dbReference>
<keyword evidence="3" id="KW-1185">Reference proteome</keyword>
<evidence type="ECO:0000256" key="1">
    <source>
        <dbReference type="SAM" id="SignalP"/>
    </source>
</evidence>
<dbReference type="RefSeq" id="WP_049717755.1">
    <property type="nucleotide sequence ID" value="NZ_LFXA01000013.1"/>
</dbReference>
<accession>A0A0K9XBQ9</accession>
<reference evidence="3" key="1">
    <citation type="submission" date="2015-07" db="EMBL/GenBank/DDBJ databases">
        <title>Draft genome sequence of Streptomyces sp. CMAA 1322, a bacterium isolated from Caatinga biome, from dry forest semiarid of Brazil.</title>
        <authorList>
            <person name="Santos S.N."/>
            <person name="Gacesa R."/>
            <person name="Taketani R.G."/>
            <person name="Long P.F."/>
            <person name="Melo I.S."/>
        </authorList>
    </citation>
    <scope>NUCLEOTIDE SEQUENCE [LARGE SCALE GENOMIC DNA]</scope>
    <source>
        <strain evidence="3">CMAA 1322</strain>
    </source>
</reference>
<proteinExistence type="predicted"/>
<dbReference type="PATRIC" id="fig|1678637.3.peg.4420"/>